<dbReference type="OrthoDB" id="9804747at2"/>
<dbReference type="PANTHER" id="PTHR43155">
    <property type="entry name" value="CYCLIC DI-GMP PHOSPHODIESTERASE PA4108-RELATED"/>
    <property type="match status" value="1"/>
</dbReference>
<dbReference type="Pfam" id="PF13487">
    <property type="entry name" value="HD_5"/>
    <property type="match status" value="1"/>
</dbReference>
<accession>A0A1S1VAI7</accession>
<dbReference type="EMBL" id="MKIE01000001">
    <property type="protein sequence ID" value="OHW63460.1"/>
    <property type="molecule type" value="Genomic_DNA"/>
</dbReference>
<dbReference type="STRING" id="39480.EUAN_03240"/>
<dbReference type="SUPFAM" id="SSF109604">
    <property type="entry name" value="HD-domain/PDEase-like"/>
    <property type="match status" value="1"/>
</dbReference>
<dbReference type="EC" id="3.1.4.52" evidence="3"/>
<dbReference type="InterPro" id="IPR037522">
    <property type="entry name" value="HD_GYP_dom"/>
</dbReference>
<reference evidence="3 4" key="1">
    <citation type="submission" date="2016-09" db="EMBL/GenBank/DDBJ databases">
        <title>Genome sequence of Eubacterium angustum.</title>
        <authorList>
            <person name="Poehlein A."/>
            <person name="Daniel R."/>
        </authorList>
    </citation>
    <scope>NUCLEOTIDE SEQUENCE [LARGE SCALE GENOMIC DNA]</scope>
    <source>
        <strain evidence="3 4">DSM 1989</strain>
    </source>
</reference>
<evidence type="ECO:0000313" key="3">
    <source>
        <dbReference type="EMBL" id="OHW63460.1"/>
    </source>
</evidence>
<dbReference type="Proteomes" id="UP000180254">
    <property type="component" value="Unassembled WGS sequence"/>
</dbReference>
<dbReference type="InterPro" id="IPR003607">
    <property type="entry name" value="HD/PDEase_dom"/>
</dbReference>
<dbReference type="PROSITE" id="PS51831">
    <property type="entry name" value="HD"/>
    <property type="match status" value="1"/>
</dbReference>
<dbReference type="PANTHER" id="PTHR43155:SF2">
    <property type="entry name" value="CYCLIC DI-GMP PHOSPHODIESTERASE PA4108"/>
    <property type="match status" value="1"/>
</dbReference>
<keyword evidence="4" id="KW-1185">Reference proteome</keyword>
<protein>
    <submittedName>
        <fullName evidence="3">Cyclic di-GMP phosphodiesterase response regulator RpfG</fullName>
        <ecNumber evidence="3">3.1.4.52</ecNumber>
    </submittedName>
</protein>
<dbReference type="GO" id="GO:0071111">
    <property type="term" value="F:cyclic-guanylate-specific phosphodiesterase activity"/>
    <property type="evidence" value="ECO:0007669"/>
    <property type="project" value="UniProtKB-EC"/>
</dbReference>
<dbReference type="SMART" id="SM00471">
    <property type="entry name" value="HDc"/>
    <property type="match status" value="1"/>
</dbReference>
<sequence>MNTRKHLKDCVAGDVLAEDIYISGRNIPLAVRGNEVDRKLIEKLIDNKVFKILVDSSAEGYGLKGSFEPKSKTEKFVKQYSKDVSEIKSIFQDIASGKKPNLEAISEMSKELLANSEDIFRVVDSINSVRGIDEYTYTHSVNVALYSMLIAKWMGMEEDEINDIIKAGLLHDIGKSRVPNSILNKRGPLDNYEFEVMKQHPSLGYEICKNMPGIKDEIKEAVLYHHEKIDGSGYPTGLKDVEIGTYAKIVSIADIYDAITSERVYKKKQTPFETFLEIKEIAYGKLDIKISDVFLNNIASFYLGTKVKLNTGEIGEVAFIYPHKIDRPIVKIDGKLVDTSKEESYRIEELL</sequence>
<dbReference type="PROSITE" id="PS51832">
    <property type="entry name" value="HD_GYP"/>
    <property type="match status" value="1"/>
</dbReference>
<dbReference type="InterPro" id="IPR006674">
    <property type="entry name" value="HD_domain"/>
</dbReference>
<dbReference type="AlphaFoldDB" id="A0A1S1VAI7"/>
<gene>
    <name evidence="3" type="primary">rpfG_2</name>
    <name evidence="3" type="ORF">EUAN_03240</name>
</gene>
<dbReference type="NCBIfam" id="TIGR00277">
    <property type="entry name" value="HDIG"/>
    <property type="match status" value="1"/>
</dbReference>
<organism evidence="3 4">
    <name type="scientific">Andreesenia angusta</name>
    <dbReference type="NCBI Taxonomy" id="39480"/>
    <lineage>
        <taxon>Bacteria</taxon>
        <taxon>Bacillati</taxon>
        <taxon>Bacillota</taxon>
        <taxon>Tissierellia</taxon>
        <taxon>Tissierellales</taxon>
        <taxon>Gottschalkiaceae</taxon>
        <taxon>Andreesenia</taxon>
    </lineage>
</organism>
<feature type="domain" description="HD-GYP" evidence="2">
    <location>
        <begin position="112"/>
        <end position="310"/>
    </location>
</feature>
<evidence type="ECO:0000259" key="1">
    <source>
        <dbReference type="PROSITE" id="PS51831"/>
    </source>
</evidence>
<dbReference type="InterPro" id="IPR006675">
    <property type="entry name" value="HDIG_dom"/>
</dbReference>
<keyword evidence="3" id="KW-0378">Hydrolase</keyword>
<proteinExistence type="predicted"/>
<dbReference type="CDD" id="cd00077">
    <property type="entry name" value="HDc"/>
    <property type="match status" value="1"/>
</dbReference>
<dbReference type="RefSeq" id="WP_071060958.1">
    <property type="nucleotide sequence ID" value="NZ_MKIE01000001.1"/>
</dbReference>
<feature type="domain" description="HD" evidence="1">
    <location>
        <begin position="136"/>
        <end position="259"/>
    </location>
</feature>
<evidence type="ECO:0000313" key="4">
    <source>
        <dbReference type="Proteomes" id="UP000180254"/>
    </source>
</evidence>
<dbReference type="Gene3D" id="1.10.3210.10">
    <property type="entry name" value="Hypothetical protein af1432"/>
    <property type="match status" value="1"/>
</dbReference>
<name>A0A1S1VAI7_9FIRM</name>
<evidence type="ECO:0000259" key="2">
    <source>
        <dbReference type="PROSITE" id="PS51832"/>
    </source>
</evidence>
<comment type="caution">
    <text evidence="3">The sequence shown here is derived from an EMBL/GenBank/DDBJ whole genome shotgun (WGS) entry which is preliminary data.</text>
</comment>